<dbReference type="InterPro" id="IPR011333">
    <property type="entry name" value="SKP1/BTB/POZ_sf"/>
</dbReference>
<dbReference type="PANTHER" id="PTHR14499:SF136">
    <property type="entry name" value="GH08630P"/>
    <property type="match status" value="1"/>
</dbReference>
<dbReference type="EMBL" id="BDSP01000230">
    <property type="protein sequence ID" value="GAX25732.1"/>
    <property type="molecule type" value="Genomic_DNA"/>
</dbReference>
<accession>A0A1Z5KI20</accession>
<dbReference type="InterPro" id="IPR003131">
    <property type="entry name" value="T1-type_BTB"/>
</dbReference>
<dbReference type="GO" id="GO:0051260">
    <property type="term" value="P:protein homooligomerization"/>
    <property type="evidence" value="ECO:0007669"/>
    <property type="project" value="InterPro"/>
</dbReference>
<dbReference type="InParanoid" id="A0A1Z5KI20"/>
<evidence type="ECO:0000313" key="3">
    <source>
        <dbReference type="Proteomes" id="UP000198406"/>
    </source>
</evidence>
<gene>
    <name evidence="2" type="ORF">FisN_14Lh052</name>
</gene>
<dbReference type="CDD" id="cd18316">
    <property type="entry name" value="BTB_POZ_KCTD-like"/>
    <property type="match status" value="1"/>
</dbReference>
<dbReference type="AlphaFoldDB" id="A0A1Z5KI20"/>
<comment type="caution">
    <text evidence="2">The sequence shown here is derived from an EMBL/GenBank/DDBJ whole genome shotgun (WGS) entry which is preliminary data.</text>
</comment>
<dbReference type="Pfam" id="PF02214">
    <property type="entry name" value="BTB_2"/>
    <property type="match status" value="1"/>
</dbReference>
<dbReference type="Gene3D" id="3.30.710.10">
    <property type="entry name" value="Potassium Channel Kv1.1, Chain A"/>
    <property type="match status" value="1"/>
</dbReference>
<evidence type="ECO:0000313" key="2">
    <source>
        <dbReference type="EMBL" id="GAX25732.1"/>
    </source>
</evidence>
<reference evidence="2 3" key="1">
    <citation type="journal article" date="2015" name="Plant Cell">
        <title>Oil accumulation by the oleaginous diatom Fistulifera solaris as revealed by the genome and transcriptome.</title>
        <authorList>
            <person name="Tanaka T."/>
            <person name="Maeda Y."/>
            <person name="Veluchamy A."/>
            <person name="Tanaka M."/>
            <person name="Abida H."/>
            <person name="Marechal E."/>
            <person name="Bowler C."/>
            <person name="Muto M."/>
            <person name="Sunaga Y."/>
            <person name="Tanaka M."/>
            <person name="Yoshino T."/>
            <person name="Taniguchi T."/>
            <person name="Fukuda Y."/>
            <person name="Nemoto M."/>
            <person name="Matsumoto M."/>
            <person name="Wong P.S."/>
            <person name="Aburatani S."/>
            <person name="Fujibuchi W."/>
        </authorList>
    </citation>
    <scope>NUCLEOTIDE SEQUENCE [LARGE SCALE GENOMIC DNA]</scope>
    <source>
        <strain evidence="2 3">JPCC DA0580</strain>
    </source>
</reference>
<proteinExistence type="predicted"/>
<dbReference type="OrthoDB" id="45549at2759"/>
<dbReference type="PANTHER" id="PTHR14499">
    <property type="entry name" value="POTASSIUM CHANNEL TETRAMERIZATION DOMAIN-CONTAINING"/>
    <property type="match status" value="1"/>
</dbReference>
<protein>
    <recommendedName>
        <fullName evidence="1">BTB domain-containing protein</fullName>
    </recommendedName>
</protein>
<dbReference type="InterPro" id="IPR000210">
    <property type="entry name" value="BTB/POZ_dom"/>
</dbReference>
<name>A0A1Z5KI20_FISSO</name>
<dbReference type="SUPFAM" id="SSF54695">
    <property type="entry name" value="POZ domain"/>
    <property type="match status" value="1"/>
</dbReference>
<evidence type="ECO:0000259" key="1">
    <source>
        <dbReference type="SMART" id="SM00225"/>
    </source>
</evidence>
<organism evidence="2 3">
    <name type="scientific">Fistulifera solaris</name>
    <name type="common">Oleaginous diatom</name>
    <dbReference type="NCBI Taxonomy" id="1519565"/>
    <lineage>
        <taxon>Eukaryota</taxon>
        <taxon>Sar</taxon>
        <taxon>Stramenopiles</taxon>
        <taxon>Ochrophyta</taxon>
        <taxon>Bacillariophyta</taxon>
        <taxon>Bacillariophyceae</taxon>
        <taxon>Bacillariophycidae</taxon>
        <taxon>Naviculales</taxon>
        <taxon>Naviculaceae</taxon>
        <taxon>Fistulifera</taxon>
    </lineage>
</organism>
<dbReference type="Proteomes" id="UP000198406">
    <property type="component" value="Unassembled WGS sequence"/>
</dbReference>
<feature type="domain" description="BTB" evidence="1">
    <location>
        <begin position="9"/>
        <end position="108"/>
    </location>
</feature>
<sequence>MEMAENENNCISVDVGGTMYEISWDTLARCEGSKLANLITEQWKGAAIDGSILIDRDGELFEYVLDYLQTNTVFLPRAVTRIALEKEFKYYGIEADMTSVHDLYGFEHLCMIKEEIGVQEAHLDVLKSEAMAIQLSMFTELEYLRNIPGKTDCVNFDIPKEYSNYNKALFKECLVARGLVYVRGTLNDRSLNIAKQLNDDADTTEQSDA</sequence>
<keyword evidence="3" id="KW-1185">Reference proteome</keyword>
<dbReference type="SMART" id="SM00225">
    <property type="entry name" value="BTB"/>
    <property type="match status" value="1"/>
</dbReference>